<dbReference type="Pfam" id="PF13639">
    <property type="entry name" value="zf-RING_2"/>
    <property type="match status" value="1"/>
</dbReference>
<protein>
    <submittedName>
        <fullName evidence="5">Ring finger domain containing protein</fullName>
    </submittedName>
</protein>
<keyword evidence="6" id="KW-1185">Reference proteome</keyword>
<evidence type="ECO:0000313" key="5">
    <source>
        <dbReference type="EMBL" id="KAG7373218.1"/>
    </source>
</evidence>
<evidence type="ECO:0000256" key="3">
    <source>
        <dbReference type="SAM" id="Phobius"/>
    </source>
</evidence>
<dbReference type="InterPro" id="IPR051826">
    <property type="entry name" value="E3_ubiquitin-ligase_domain"/>
</dbReference>
<keyword evidence="1" id="KW-0479">Metal-binding</keyword>
<dbReference type="PANTHER" id="PTHR22765">
    <property type="entry name" value="RING FINGER AND PROTEASE ASSOCIATED DOMAIN-CONTAINING"/>
    <property type="match status" value="1"/>
</dbReference>
<keyword evidence="1" id="KW-0862">Zinc</keyword>
<dbReference type="GO" id="GO:0006511">
    <property type="term" value="P:ubiquitin-dependent protein catabolic process"/>
    <property type="evidence" value="ECO:0007669"/>
    <property type="project" value="TreeGrafter"/>
</dbReference>
<evidence type="ECO:0000259" key="4">
    <source>
        <dbReference type="PROSITE" id="PS50089"/>
    </source>
</evidence>
<sequence length="446" mass="49252">MTSSSSNVAATILYRLLQEVVAGGNSSSTVDDTTTMVPTETIIPTGTLAPDPPPMNTASDNRGAYEFVAFILWYMFLVLCCIVPTCCAYRRRRMLETRYGFATTQQQQQQAALALEQIQQWQQAEQLQNGLFLLPSLQQRQDLIRSVQDMMESDTAKAELTRRLEASLNETTFVVKDGNVIEGHVVQLSRDVESPQVDEKTEIYSPNERNMDDDYDDDPKVVETAVSAMEYPAAIDMEVTSTLQLPSLTEEGREYVNASRTVPGVCAICLCGYEVGDKVTWSKLSECQHVFHHECIVPWLAKKNEGQPKCPCCRQAYCNIEPIALADLMSSHNNNNTETRETRVSTASSAMTPLEFMMAIRSGVGGLYFPHETRRDSNGAVSTPAMVVSQYNSPYSSTVTVSDNSPPIASSLEEMEAGRASTENEAQAATTHTNNDDDNNIDSHSA</sequence>
<reference evidence="5" key="2">
    <citation type="submission" date="2021-04" db="EMBL/GenBank/DDBJ databases">
        <authorList>
            <person name="Podell S."/>
        </authorList>
    </citation>
    <scope>NUCLEOTIDE SEQUENCE</scope>
    <source>
        <strain evidence="5">Hildebrandi</strain>
    </source>
</reference>
<feature type="region of interest" description="Disordered" evidence="2">
    <location>
        <begin position="395"/>
        <end position="446"/>
    </location>
</feature>
<dbReference type="EMBL" id="JAGRRH010000002">
    <property type="protein sequence ID" value="KAG7373218.1"/>
    <property type="molecule type" value="Genomic_DNA"/>
</dbReference>
<accession>A0A9K3M3T6</accession>
<keyword evidence="3" id="KW-0812">Transmembrane</keyword>
<dbReference type="CDD" id="cd16454">
    <property type="entry name" value="RING-H2_PA-TM-RING"/>
    <property type="match status" value="1"/>
</dbReference>
<proteinExistence type="predicted"/>
<evidence type="ECO:0000256" key="1">
    <source>
        <dbReference type="PROSITE-ProRule" id="PRU00175"/>
    </source>
</evidence>
<gene>
    <name evidence="5" type="ORF">IV203_033942</name>
</gene>
<organism evidence="5 6">
    <name type="scientific">Nitzschia inconspicua</name>
    <dbReference type="NCBI Taxonomy" id="303405"/>
    <lineage>
        <taxon>Eukaryota</taxon>
        <taxon>Sar</taxon>
        <taxon>Stramenopiles</taxon>
        <taxon>Ochrophyta</taxon>
        <taxon>Bacillariophyta</taxon>
        <taxon>Bacillariophyceae</taxon>
        <taxon>Bacillariophycidae</taxon>
        <taxon>Bacillariales</taxon>
        <taxon>Bacillariaceae</taxon>
        <taxon>Nitzschia</taxon>
    </lineage>
</organism>
<evidence type="ECO:0000256" key="2">
    <source>
        <dbReference type="SAM" id="MobiDB-lite"/>
    </source>
</evidence>
<dbReference type="Proteomes" id="UP000693970">
    <property type="component" value="Unassembled WGS sequence"/>
</dbReference>
<dbReference type="AlphaFoldDB" id="A0A9K3M3T6"/>
<name>A0A9K3M3T6_9STRA</name>
<dbReference type="PROSITE" id="PS50089">
    <property type="entry name" value="ZF_RING_2"/>
    <property type="match status" value="1"/>
</dbReference>
<comment type="caution">
    <text evidence="5">The sequence shown here is derived from an EMBL/GenBank/DDBJ whole genome shotgun (WGS) entry which is preliminary data.</text>
</comment>
<dbReference type="OrthoDB" id="48856at2759"/>
<dbReference type="GO" id="GO:0061630">
    <property type="term" value="F:ubiquitin protein ligase activity"/>
    <property type="evidence" value="ECO:0007669"/>
    <property type="project" value="TreeGrafter"/>
</dbReference>
<feature type="domain" description="RING-type" evidence="4">
    <location>
        <begin position="266"/>
        <end position="314"/>
    </location>
</feature>
<feature type="compositionally biased region" description="Polar residues" evidence="2">
    <location>
        <begin position="421"/>
        <end position="433"/>
    </location>
</feature>
<dbReference type="InterPro" id="IPR001841">
    <property type="entry name" value="Znf_RING"/>
</dbReference>
<feature type="transmembrane region" description="Helical" evidence="3">
    <location>
        <begin position="67"/>
        <end position="89"/>
    </location>
</feature>
<keyword evidence="3" id="KW-1133">Transmembrane helix</keyword>
<keyword evidence="1" id="KW-0863">Zinc-finger</keyword>
<reference evidence="5" key="1">
    <citation type="journal article" date="2021" name="Sci. Rep.">
        <title>Diploid genomic architecture of Nitzschia inconspicua, an elite biomass production diatom.</title>
        <authorList>
            <person name="Oliver A."/>
            <person name="Podell S."/>
            <person name="Pinowska A."/>
            <person name="Traller J.C."/>
            <person name="Smith S.R."/>
            <person name="McClure R."/>
            <person name="Beliaev A."/>
            <person name="Bohutskyi P."/>
            <person name="Hill E.A."/>
            <person name="Rabines A."/>
            <person name="Zheng H."/>
            <person name="Allen L.Z."/>
            <person name="Kuo A."/>
            <person name="Grigoriev I.V."/>
            <person name="Allen A.E."/>
            <person name="Hazlebeck D."/>
            <person name="Allen E.E."/>
        </authorList>
    </citation>
    <scope>NUCLEOTIDE SEQUENCE</scope>
    <source>
        <strain evidence="5">Hildebrandi</strain>
    </source>
</reference>
<dbReference type="SMART" id="SM00184">
    <property type="entry name" value="RING"/>
    <property type="match status" value="1"/>
</dbReference>
<keyword evidence="3" id="KW-0472">Membrane</keyword>
<evidence type="ECO:0000313" key="6">
    <source>
        <dbReference type="Proteomes" id="UP000693970"/>
    </source>
</evidence>
<feature type="compositionally biased region" description="Polar residues" evidence="2">
    <location>
        <begin position="395"/>
        <end position="408"/>
    </location>
</feature>
<dbReference type="GO" id="GO:0008270">
    <property type="term" value="F:zinc ion binding"/>
    <property type="evidence" value="ECO:0007669"/>
    <property type="project" value="UniProtKB-KW"/>
</dbReference>